<organism evidence="1 2">
    <name type="scientific">Snuella lapsa</name>
    <dbReference type="NCBI Taxonomy" id="870481"/>
    <lineage>
        <taxon>Bacteria</taxon>
        <taxon>Pseudomonadati</taxon>
        <taxon>Bacteroidota</taxon>
        <taxon>Flavobacteriia</taxon>
        <taxon>Flavobacteriales</taxon>
        <taxon>Flavobacteriaceae</taxon>
        <taxon>Snuella</taxon>
    </lineage>
</organism>
<dbReference type="PANTHER" id="PTHR38471">
    <property type="entry name" value="FOUR HELIX BUNDLE PROTEIN"/>
    <property type="match status" value="1"/>
</dbReference>
<comment type="caution">
    <text evidence="1">The sequence shown here is derived from an EMBL/GenBank/DDBJ whole genome shotgun (WGS) entry which is preliminary data.</text>
</comment>
<dbReference type="InterPro" id="IPR012657">
    <property type="entry name" value="23S_rRNA-intervening_sequence"/>
</dbReference>
<dbReference type="Pfam" id="PF05635">
    <property type="entry name" value="23S_rRNA_IVP"/>
    <property type="match status" value="1"/>
</dbReference>
<dbReference type="PANTHER" id="PTHR38471:SF2">
    <property type="entry name" value="FOUR HELIX BUNDLE PROTEIN"/>
    <property type="match status" value="1"/>
</dbReference>
<keyword evidence="2" id="KW-1185">Reference proteome</keyword>
<dbReference type="SUPFAM" id="SSF158446">
    <property type="entry name" value="IVS-encoded protein-like"/>
    <property type="match status" value="1"/>
</dbReference>
<dbReference type="EMBL" id="BAABCY010000039">
    <property type="protein sequence ID" value="GAA3567304.1"/>
    <property type="molecule type" value="Genomic_DNA"/>
</dbReference>
<evidence type="ECO:0000313" key="2">
    <source>
        <dbReference type="Proteomes" id="UP001500954"/>
    </source>
</evidence>
<dbReference type="Gene3D" id="1.20.1440.60">
    <property type="entry name" value="23S rRNA-intervening sequence"/>
    <property type="match status" value="1"/>
</dbReference>
<dbReference type="NCBIfam" id="TIGR02436">
    <property type="entry name" value="four helix bundle protein"/>
    <property type="match status" value="1"/>
</dbReference>
<dbReference type="InterPro" id="IPR036583">
    <property type="entry name" value="23S_rRNA_IVS_sf"/>
</dbReference>
<name>A0ABP6XHD0_9FLAO</name>
<dbReference type="CDD" id="cd16377">
    <property type="entry name" value="23S_rRNA_IVP_like"/>
    <property type="match status" value="1"/>
</dbReference>
<accession>A0ABP6XHD0</accession>
<protein>
    <recommendedName>
        <fullName evidence="3">Four helix bundle protein</fullName>
    </recommendedName>
</protein>
<reference evidence="2" key="1">
    <citation type="journal article" date="2019" name="Int. J. Syst. Evol. Microbiol.">
        <title>The Global Catalogue of Microorganisms (GCM) 10K type strain sequencing project: providing services to taxonomists for standard genome sequencing and annotation.</title>
        <authorList>
            <consortium name="The Broad Institute Genomics Platform"/>
            <consortium name="The Broad Institute Genome Sequencing Center for Infectious Disease"/>
            <person name="Wu L."/>
            <person name="Ma J."/>
        </authorList>
    </citation>
    <scope>NUCLEOTIDE SEQUENCE [LARGE SCALE GENOMIC DNA]</scope>
    <source>
        <strain evidence="2">JCM 17111</strain>
    </source>
</reference>
<proteinExistence type="predicted"/>
<dbReference type="Proteomes" id="UP001500954">
    <property type="component" value="Unassembled WGS sequence"/>
</dbReference>
<evidence type="ECO:0000313" key="1">
    <source>
        <dbReference type="EMBL" id="GAA3567304.1"/>
    </source>
</evidence>
<sequence length="84" mass="9836">MDFKKLLAYQKSFDLAMYIFEVPKSFPKEEVYSLTDQIRRSSRSVSANIAEAYRKRKYVKHFVSKLTDADGENSETSTWLDLCL</sequence>
<evidence type="ECO:0008006" key="3">
    <source>
        <dbReference type="Google" id="ProtNLM"/>
    </source>
</evidence>
<gene>
    <name evidence="1" type="ORF">GCM10022395_16790</name>
</gene>